<dbReference type="GO" id="GO:0010181">
    <property type="term" value="F:FMN binding"/>
    <property type="evidence" value="ECO:0007669"/>
    <property type="project" value="InterPro"/>
</dbReference>
<reference evidence="3" key="1">
    <citation type="submission" date="2023-03" db="EMBL/GenBank/DDBJ databases">
        <title>Actinorhabdospora filicis NBRC 111898.</title>
        <authorList>
            <person name="Ichikawa N."/>
            <person name="Sato H."/>
            <person name="Tonouchi N."/>
        </authorList>
    </citation>
    <scope>NUCLEOTIDE SEQUENCE</scope>
    <source>
        <strain evidence="3">NBRC 111898</strain>
    </source>
</reference>
<proteinExistence type="predicted"/>
<dbReference type="GO" id="GO:0004497">
    <property type="term" value="F:monooxygenase activity"/>
    <property type="evidence" value="ECO:0007669"/>
    <property type="project" value="UniProtKB-KW"/>
</dbReference>
<evidence type="ECO:0000256" key="1">
    <source>
        <dbReference type="ARBA" id="ARBA00023002"/>
    </source>
</evidence>
<dbReference type="Pfam" id="PF01613">
    <property type="entry name" value="Flavin_Reduct"/>
    <property type="match status" value="1"/>
</dbReference>
<evidence type="ECO:0000313" key="4">
    <source>
        <dbReference type="Proteomes" id="UP001165079"/>
    </source>
</evidence>
<keyword evidence="1" id="KW-0560">Oxidoreductase</keyword>
<dbReference type="SMART" id="SM00903">
    <property type="entry name" value="Flavin_Reduct"/>
    <property type="match status" value="1"/>
</dbReference>
<accession>A0A9W6SMN9</accession>
<keyword evidence="4" id="KW-1185">Reference proteome</keyword>
<keyword evidence="3" id="KW-0503">Monooxygenase</keyword>
<dbReference type="SUPFAM" id="SSF50475">
    <property type="entry name" value="FMN-binding split barrel"/>
    <property type="match status" value="1"/>
</dbReference>
<sequence length="155" mass="16324">MRLFPTGVALLTTGSGENASAMTLNSLVSVSLSPPRVLIGVQRSSRTHAVLTREGSFSLNLLAAHQGPLARLFSSRDKPGGADLELYVERHHLHGRPCDVLPGGLAALGCDVEAVFDADDHDLLLGRVRVRVPGASGADPLVFHRGHLGGTVRHG</sequence>
<feature type="domain" description="Flavin reductase like" evidence="2">
    <location>
        <begin position="1"/>
        <end position="150"/>
    </location>
</feature>
<dbReference type="PANTHER" id="PTHR30466:SF1">
    <property type="entry name" value="FMN REDUCTASE (NADH) RUTF"/>
    <property type="match status" value="1"/>
</dbReference>
<evidence type="ECO:0000313" key="3">
    <source>
        <dbReference type="EMBL" id="GLZ78587.1"/>
    </source>
</evidence>
<dbReference type="PANTHER" id="PTHR30466">
    <property type="entry name" value="FLAVIN REDUCTASE"/>
    <property type="match status" value="1"/>
</dbReference>
<dbReference type="EMBL" id="BSTX01000002">
    <property type="protein sequence ID" value="GLZ78587.1"/>
    <property type="molecule type" value="Genomic_DNA"/>
</dbReference>
<name>A0A9W6SMN9_9ACTN</name>
<dbReference type="InterPro" id="IPR002563">
    <property type="entry name" value="Flavin_Rdtase-like_dom"/>
</dbReference>
<protein>
    <submittedName>
        <fullName evidence="3">Monooxygenase</fullName>
    </submittedName>
</protein>
<dbReference type="InterPro" id="IPR012349">
    <property type="entry name" value="Split_barrel_FMN-bd"/>
</dbReference>
<dbReference type="InterPro" id="IPR050268">
    <property type="entry name" value="NADH-dep_flavin_reductase"/>
</dbReference>
<dbReference type="GO" id="GO:0042602">
    <property type="term" value="F:riboflavin reductase (NADPH) activity"/>
    <property type="evidence" value="ECO:0007669"/>
    <property type="project" value="TreeGrafter"/>
</dbReference>
<dbReference type="AlphaFoldDB" id="A0A9W6SMN9"/>
<organism evidence="3 4">
    <name type="scientific">Actinorhabdospora filicis</name>
    <dbReference type="NCBI Taxonomy" id="1785913"/>
    <lineage>
        <taxon>Bacteria</taxon>
        <taxon>Bacillati</taxon>
        <taxon>Actinomycetota</taxon>
        <taxon>Actinomycetes</taxon>
        <taxon>Micromonosporales</taxon>
        <taxon>Micromonosporaceae</taxon>
        <taxon>Actinorhabdospora</taxon>
    </lineage>
</organism>
<evidence type="ECO:0000259" key="2">
    <source>
        <dbReference type="SMART" id="SM00903"/>
    </source>
</evidence>
<dbReference type="Gene3D" id="2.30.110.10">
    <property type="entry name" value="Electron Transport, Fmn-binding Protein, Chain A"/>
    <property type="match status" value="1"/>
</dbReference>
<dbReference type="Proteomes" id="UP001165079">
    <property type="component" value="Unassembled WGS sequence"/>
</dbReference>
<comment type="caution">
    <text evidence="3">The sequence shown here is derived from an EMBL/GenBank/DDBJ whole genome shotgun (WGS) entry which is preliminary data.</text>
</comment>
<gene>
    <name evidence="3" type="ORF">Afil01_33940</name>
</gene>